<protein>
    <submittedName>
        <fullName evidence="8">2Fe-2S iron-sulfur cluster-binding protein</fullName>
    </submittedName>
</protein>
<evidence type="ECO:0000256" key="2">
    <source>
        <dbReference type="ARBA" id="ARBA00022714"/>
    </source>
</evidence>
<comment type="cofactor">
    <cofactor evidence="6">
        <name>[2Fe-2S] cluster</name>
        <dbReference type="ChEBI" id="CHEBI:190135"/>
    </cofactor>
</comment>
<evidence type="ECO:0000256" key="4">
    <source>
        <dbReference type="ARBA" id="ARBA00023004"/>
    </source>
</evidence>
<dbReference type="PROSITE" id="PS51085">
    <property type="entry name" value="2FE2S_FER_2"/>
    <property type="match status" value="1"/>
</dbReference>
<dbReference type="SUPFAM" id="SSF54292">
    <property type="entry name" value="2Fe-2S ferredoxin-like"/>
    <property type="match status" value="1"/>
</dbReference>
<evidence type="ECO:0000256" key="1">
    <source>
        <dbReference type="ARBA" id="ARBA00010914"/>
    </source>
</evidence>
<dbReference type="EMBL" id="JBHRSS010000003">
    <property type="protein sequence ID" value="MFC3102980.1"/>
    <property type="molecule type" value="Genomic_DNA"/>
</dbReference>
<evidence type="ECO:0000313" key="8">
    <source>
        <dbReference type="EMBL" id="MFC3102980.1"/>
    </source>
</evidence>
<dbReference type="PRINTS" id="PR00355">
    <property type="entry name" value="ADRENODOXIN"/>
</dbReference>
<dbReference type="Gene3D" id="3.10.20.30">
    <property type="match status" value="1"/>
</dbReference>
<evidence type="ECO:0000256" key="3">
    <source>
        <dbReference type="ARBA" id="ARBA00022723"/>
    </source>
</evidence>
<keyword evidence="3" id="KW-0479">Metal-binding</keyword>
<dbReference type="Proteomes" id="UP001595462">
    <property type="component" value="Unassembled WGS sequence"/>
</dbReference>
<evidence type="ECO:0000256" key="5">
    <source>
        <dbReference type="ARBA" id="ARBA00023014"/>
    </source>
</evidence>
<evidence type="ECO:0000256" key="6">
    <source>
        <dbReference type="ARBA" id="ARBA00034078"/>
    </source>
</evidence>
<dbReference type="CDD" id="cd00207">
    <property type="entry name" value="fer2"/>
    <property type="match status" value="1"/>
</dbReference>
<evidence type="ECO:0000259" key="7">
    <source>
        <dbReference type="PROSITE" id="PS51085"/>
    </source>
</evidence>
<keyword evidence="5" id="KW-0411">Iron-sulfur</keyword>
<proteinExistence type="inferred from homology"/>
<name>A0ABV7EJW4_9GAMM</name>
<keyword evidence="9" id="KW-1185">Reference proteome</keyword>
<comment type="caution">
    <text evidence="8">The sequence shown here is derived from an EMBL/GenBank/DDBJ whole genome shotgun (WGS) entry which is preliminary data.</text>
</comment>
<evidence type="ECO:0000313" key="9">
    <source>
        <dbReference type="Proteomes" id="UP001595462"/>
    </source>
</evidence>
<dbReference type="InterPro" id="IPR018298">
    <property type="entry name" value="Adrenodoxin_Fe-S_BS"/>
</dbReference>
<feature type="domain" description="2Fe-2S ferredoxin-type" evidence="7">
    <location>
        <begin position="2"/>
        <end position="105"/>
    </location>
</feature>
<organism evidence="8 9">
    <name type="scientific">Salinisphaera aquimarina</name>
    <dbReference type="NCBI Taxonomy" id="2094031"/>
    <lineage>
        <taxon>Bacteria</taxon>
        <taxon>Pseudomonadati</taxon>
        <taxon>Pseudomonadota</taxon>
        <taxon>Gammaproteobacteria</taxon>
        <taxon>Salinisphaerales</taxon>
        <taxon>Salinisphaeraceae</taxon>
        <taxon>Salinisphaera</taxon>
    </lineage>
</organism>
<dbReference type="InterPro" id="IPR001041">
    <property type="entry name" value="2Fe-2S_ferredoxin-type"/>
</dbReference>
<reference evidence="9" key="1">
    <citation type="journal article" date="2019" name="Int. J. Syst. Evol. Microbiol.">
        <title>The Global Catalogue of Microorganisms (GCM) 10K type strain sequencing project: providing services to taxonomists for standard genome sequencing and annotation.</title>
        <authorList>
            <consortium name="The Broad Institute Genomics Platform"/>
            <consortium name="The Broad Institute Genome Sequencing Center for Infectious Disease"/>
            <person name="Wu L."/>
            <person name="Ma J."/>
        </authorList>
    </citation>
    <scope>NUCLEOTIDE SEQUENCE [LARGE SCALE GENOMIC DNA]</scope>
    <source>
        <strain evidence="9">KCTC 52640</strain>
    </source>
</reference>
<dbReference type="InterPro" id="IPR036010">
    <property type="entry name" value="2Fe-2S_ferredoxin-like_sf"/>
</dbReference>
<dbReference type="Pfam" id="PF00111">
    <property type="entry name" value="Fer2"/>
    <property type="match status" value="1"/>
</dbReference>
<dbReference type="InterPro" id="IPR012675">
    <property type="entry name" value="Beta-grasp_dom_sf"/>
</dbReference>
<dbReference type="InterPro" id="IPR001055">
    <property type="entry name" value="Adrenodoxin-like"/>
</dbReference>
<accession>A0ABV7EJW4</accession>
<keyword evidence="4" id="KW-0408">Iron</keyword>
<dbReference type="PANTHER" id="PTHR23426">
    <property type="entry name" value="FERREDOXIN/ADRENODOXIN"/>
    <property type="match status" value="1"/>
</dbReference>
<keyword evidence="2" id="KW-0001">2Fe-2S</keyword>
<dbReference type="PROSITE" id="PS00814">
    <property type="entry name" value="ADX"/>
    <property type="match status" value="1"/>
</dbReference>
<dbReference type="PANTHER" id="PTHR23426:SF65">
    <property type="entry name" value="FERREDOXIN-2, MITOCHONDRIAL"/>
    <property type="match status" value="1"/>
</dbReference>
<comment type="similarity">
    <text evidence="1">Belongs to the adrenodoxin/putidaredoxin family.</text>
</comment>
<gene>
    <name evidence="8" type="ORF">ACFOSU_03665</name>
</gene>
<dbReference type="RefSeq" id="WP_380686556.1">
    <property type="nucleotide sequence ID" value="NZ_JBHRSS010000003.1"/>
</dbReference>
<sequence length="106" mass="11585">MPSITYIQPGGTHVVIDVPVGQTVMEGAVQNDVNGIVAECGGACSCATCHAYIDKSWWPTIGEPDELELDMLEFAYETRDDSRLTCQVVVHESFDGLQIRIPSEQV</sequence>